<keyword evidence="4" id="KW-1185">Reference proteome</keyword>
<dbReference type="EMBL" id="JAZHBM010000002">
    <property type="protein sequence ID" value="MEF3082522.1"/>
    <property type="molecule type" value="Genomic_DNA"/>
</dbReference>
<dbReference type="GO" id="GO:0032259">
    <property type="term" value="P:methylation"/>
    <property type="evidence" value="ECO:0007669"/>
    <property type="project" value="UniProtKB-KW"/>
</dbReference>
<proteinExistence type="predicted"/>
<dbReference type="Proteomes" id="UP001358324">
    <property type="component" value="Unassembled WGS sequence"/>
</dbReference>
<comment type="caution">
    <text evidence="3">The sequence shown here is derived from an EMBL/GenBank/DDBJ whole genome shotgun (WGS) entry which is preliminary data.</text>
</comment>
<accession>A0ABU7WFM4</accession>
<keyword evidence="1 3" id="KW-0489">Methyltransferase</keyword>
<dbReference type="PANTHER" id="PTHR40048:SF1">
    <property type="entry name" value="RHAMNOSYL O-METHYLTRANSFERASE"/>
    <property type="match status" value="1"/>
</dbReference>
<dbReference type="PANTHER" id="PTHR40048">
    <property type="entry name" value="RHAMNOSYL O-METHYLTRANSFERASE"/>
    <property type="match status" value="1"/>
</dbReference>
<keyword evidence="2 3" id="KW-0808">Transferase</keyword>
<dbReference type="EC" id="2.1.1.-" evidence="3"/>
<dbReference type="GO" id="GO:0008168">
    <property type="term" value="F:methyltransferase activity"/>
    <property type="evidence" value="ECO:0007669"/>
    <property type="project" value="UniProtKB-KW"/>
</dbReference>
<dbReference type="InterPro" id="IPR029063">
    <property type="entry name" value="SAM-dependent_MTases_sf"/>
</dbReference>
<dbReference type="SUPFAM" id="SSF53335">
    <property type="entry name" value="S-adenosyl-L-methionine-dependent methyltransferases"/>
    <property type="match status" value="1"/>
</dbReference>
<dbReference type="Pfam" id="PF13578">
    <property type="entry name" value="Methyltransf_24"/>
    <property type="match status" value="1"/>
</dbReference>
<evidence type="ECO:0000313" key="4">
    <source>
        <dbReference type="Proteomes" id="UP001358324"/>
    </source>
</evidence>
<protein>
    <submittedName>
        <fullName evidence="3">Class I SAM-dependent methyltransferase</fullName>
        <ecNumber evidence="3">2.1.1.-</ecNumber>
    </submittedName>
</protein>
<gene>
    <name evidence="3" type="ORF">V3391_09940</name>
</gene>
<dbReference type="Gene3D" id="3.40.50.150">
    <property type="entry name" value="Vaccinia Virus protein VP39"/>
    <property type="match status" value="1"/>
</dbReference>
<evidence type="ECO:0000313" key="3">
    <source>
        <dbReference type="EMBL" id="MEF3082522.1"/>
    </source>
</evidence>
<evidence type="ECO:0000256" key="2">
    <source>
        <dbReference type="ARBA" id="ARBA00022679"/>
    </source>
</evidence>
<evidence type="ECO:0000256" key="1">
    <source>
        <dbReference type="ARBA" id="ARBA00022603"/>
    </source>
</evidence>
<name>A0ABU7WFM4_9GAMM</name>
<sequence>MTAFNLQNYPSVLLDPHVSRPYSWIGHIPFAYLVIELTRPRCLVELGTHSGNSYLAFCQAVAELGTGTSCTAVDTWKGDEHAKFYSEEVYETLRAYHEPRYGSFSRLMRGYFDDAVGAFEDGSIDLLHIDGLHTYEAVRHDFETWRPKLSSRAVVLFHDTAVRAGDFGVWRYFAELRADYEGFEFSHSNGLGVLLVGDEQPAEMRALCGLMQGEDDARRLEAFLASLAPDPESPELTRPEALESCRLYFRKHAEQYSESKMVSVDRSPVVGESLLRFVLPPGAVCDAIRLDPAECPGVFGIRDLRIIPAEGDELAVTDFASRLTTVRGYRLAESASSPVRWSCMDGDPYLELDLYGLADGLGQIAALDVTIDFEVLVRDVTARRLLEALQAGDGVSGLGGTAAAATAAGSEGGGAALARLERTLSEQDGRLEMLQFGSDAVYERVVATTDDIAVLDARARDTDAVVNALAGGLDAAMQRTALQMSEHIRGADEGAKARAASMDARLSEIEAGLAAAMRSADEDRSAAVSRWTELETQNVTIAAALEQLAAQISDVRRISMTPWWRRRA</sequence>
<reference evidence="3 4" key="1">
    <citation type="submission" date="2024-01" db="EMBL/GenBank/DDBJ databases">
        <title>Novel species of the genus Luteimonas isolated from rivers.</title>
        <authorList>
            <person name="Lu H."/>
        </authorList>
    </citation>
    <scope>NUCLEOTIDE SEQUENCE [LARGE SCALE GENOMIC DNA]</scope>
    <source>
        <strain evidence="3 4">SMYT11W</strain>
    </source>
</reference>
<organism evidence="3 4">
    <name type="scientific">Luteimonas flava</name>
    <dbReference type="NCBI Taxonomy" id="3115822"/>
    <lineage>
        <taxon>Bacteria</taxon>
        <taxon>Pseudomonadati</taxon>
        <taxon>Pseudomonadota</taxon>
        <taxon>Gammaproteobacteria</taxon>
        <taxon>Lysobacterales</taxon>
        <taxon>Lysobacteraceae</taxon>
        <taxon>Luteimonas</taxon>
    </lineage>
</organism>
<dbReference type="RefSeq" id="WP_332078246.1">
    <property type="nucleotide sequence ID" value="NZ_JAZHBM010000002.1"/>
</dbReference>